<dbReference type="Proteomes" id="UP001432027">
    <property type="component" value="Unassembled WGS sequence"/>
</dbReference>
<protein>
    <recommendedName>
        <fullName evidence="3">Secreted protein</fullName>
    </recommendedName>
</protein>
<dbReference type="PANTHER" id="PTHR35014">
    <property type="entry name" value="INFECTION RESPONSE PROTEIN-RELATED"/>
    <property type="match status" value="1"/>
</dbReference>
<proteinExistence type="predicted"/>
<sequence length="235" mass="25919">AAVAVVHCSYVTRTKFDSNCSPSYLSQTKACLDSYFTGYSLDPEHLPPYTTYVGIIVNLTSNSGKDGVDTFCSLETNVENCLGSLFNSPCMTGASFKEMYGMSTVDSYEYATDFPVRAYMCTNKQLMDDNLGCFDNLHVGHLDERKKCTSDLENAIAAVTDGDYCTPFAPFVDCTSNYYAKYCGSWVKSYICNVLEVGINFDSMNSCEAILPTCGVYSRATLIGVLTTMIYWLLS</sequence>
<name>A0AAV5UMH7_9BILA</name>
<comment type="caution">
    <text evidence="1">The sequence shown here is derived from an EMBL/GenBank/DDBJ whole genome shotgun (WGS) entry which is preliminary data.</text>
</comment>
<dbReference type="PANTHER" id="PTHR35014:SF1">
    <property type="entry name" value="INFECTION RESPONSE PROTEIN"/>
    <property type="match status" value="1"/>
</dbReference>
<dbReference type="EMBL" id="BTSX01000006">
    <property type="protein sequence ID" value="GMT07373.1"/>
    <property type="molecule type" value="Genomic_DNA"/>
</dbReference>
<keyword evidence="2" id="KW-1185">Reference proteome</keyword>
<evidence type="ECO:0000313" key="1">
    <source>
        <dbReference type="EMBL" id="GMT07373.1"/>
    </source>
</evidence>
<reference evidence="1" key="1">
    <citation type="submission" date="2023-10" db="EMBL/GenBank/DDBJ databases">
        <title>Genome assembly of Pristionchus species.</title>
        <authorList>
            <person name="Yoshida K."/>
            <person name="Sommer R.J."/>
        </authorList>
    </citation>
    <scope>NUCLEOTIDE SEQUENCE</scope>
    <source>
        <strain evidence="1">RS0144</strain>
    </source>
</reference>
<evidence type="ECO:0008006" key="3">
    <source>
        <dbReference type="Google" id="ProtNLM"/>
    </source>
</evidence>
<organism evidence="1 2">
    <name type="scientific">Pristionchus entomophagus</name>
    <dbReference type="NCBI Taxonomy" id="358040"/>
    <lineage>
        <taxon>Eukaryota</taxon>
        <taxon>Metazoa</taxon>
        <taxon>Ecdysozoa</taxon>
        <taxon>Nematoda</taxon>
        <taxon>Chromadorea</taxon>
        <taxon>Rhabditida</taxon>
        <taxon>Rhabditina</taxon>
        <taxon>Diplogasteromorpha</taxon>
        <taxon>Diplogasteroidea</taxon>
        <taxon>Neodiplogasteridae</taxon>
        <taxon>Pristionchus</taxon>
    </lineage>
</organism>
<accession>A0AAV5UMH7</accession>
<evidence type="ECO:0000313" key="2">
    <source>
        <dbReference type="Proteomes" id="UP001432027"/>
    </source>
</evidence>
<dbReference type="AlphaFoldDB" id="A0AAV5UMH7"/>
<feature type="non-terminal residue" evidence="1">
    <location>
        <position position="1"/>
    </location>
</feature>
<gene>
    <name evidence="1" type="ORF">PENTCL1PPCAC_29547</name>
</gene>